<dbReference type="Gene3D" id="3.40.30.10">
    <property type="entry name" value="Glutaredoxin"/>
    <property type="match status" value="1"/>
</dbReference>
<reference evidence="3 4" key="1">
    <citation type="submission" date="2024-03" db="EMBL/GenBank/DDBJ databases">
        <title>Chitinophaga caseinilytica sp. nov., a casein hydrolysing bacterium isolated from forest soil.</title>
        <authorList>
            <person name="Lee D.S."/>
            <person name="Han D.M."/>
            <person name="Baek J.H."/>
            <person name="Choi D.G."/>
            <person name="Jeon J.H."/>
            <person name="Jeon C.O."/>
        </authorList>
    </citation>
    <scope>NUCLEOTIDE SEQUENCE [LARGE SCALE GENOMIC DNA]</scope>
    <source>
        <strain evidence="3 4">KACC 19118</strain>
    </source>
</reference>
<feature type="domain" description="Thioredoxin" evidence="2">
    <location>
        <begin position="2"/>
        <end position="132"/>
    </location>
</feature>
<accession>A0ABZ2ZCI2</accession>
<dbReference type="InterPro" id="IPR017937">
    <property type="entry name" value="Thioredoxin_CS"/>
</dbReference>
<sequence length="402" mass="46041">MLLTGLLCLLGGASGYAQGIEFMHNLDSALAKAKAENKVVFVDFYTSWCAPCKQMSNEVFPQKVAGDYYNSRFISCKVQCDDKGIGEAVGKQYRINAYPTLMFMDAQGNNMHSMAGGLDVKGLISLAETATDPQKNQLSMVKEWESGNRTQIFMKRYFENLVRSYRGDKAKADFDAWFTTLNKEKKAEKITYELMQIIKVAPFSVPFEYIESNKKDYYRTVGKPVIDSFIATTYLWYLRGIQSIGQTNKDLTQFNKELALFKSKKYPYYEEYASFYAVFDSKDASGKDDIKLYQQRGTDFLAKYGRKNDSYAISLTHMLGNWTGRKDAGAAGITWMEDLLARNRNPRYLNTYFYILWRNYQFNKAVEVGNEIRDGLVKNGRNTADIDKQIQMVKDLIVKYGS</sequence>
<name>A0ABZ2ZCI2_9BACT</name>
<dbReference type="Pfam" id="PF00085">
    <property type="entry name" value="Thioredoxin"/>
    <property type="match status" value="1"/>
</dbReference>
<dbReference type="PROSITE" id="PS51352">
    <property type="entry name" value="THIOREDOXIN_2"/>
    <property type="match status" value="1"/>
</dbReference>
<proteinExistence type="predicted"/>
<dbReference type="InterPro" id="IPR036249">
    <property type="entry name" value="Thioredoxin-like_sf"/>
</dbReference>
<dbReference type="RefSeq" id="WP_341843720.1">
    <property type="nucleotide sequence ID" value="NZ_CP150096.1"/>
</dbReference>
<dbReference type="CDD" id="cd02947">
    <property type="entry name" value="TRX_family"/>
    <property type="match status" value="1"/>
</dbReference>
<dbReference type="PANTHER" id="PTHR32234">
    <property type="entry name" value="THIOL:DISULFIDE INTERCHANGE PROTEIN DSBD"/>
    <property type="match status" value="1"/>
</dbReference>
<dbReference type="InterPro" id="IPR013766">
    <property type="entry name" value="Thioredoxin_domain"/>
</dbReference>
<evidence type="ECO:0000259" key="2">
    <source>
        <dbReference type="PROSITE" id="PS51352"/>
    </source>
</evidence>
<evidence type="ECO:0000256" key="1">
    <source>
        <dbReference type="ARBA" id="ARBA00023284"/>
    </source>
</evidence>
<keyword evidence="4" id="KW-1185">Reference proteome</keyword>
<dbReference type="Proteomes" id="UP001449657">
    <property type="component" value="Chromosome"/>
</dbReference>
<dbReference type="PANTHER" id="PTHR32234:SF0">
    <property type="entry name" value="THIOL:DISULFIDE INTERCHANGE PROTEIN DSBD"/>
    <property type="match status" value="1"/>
</dbReference>
<evidence type="ECO:0000313" key="4">
    <source>
        <dbReference type="Proteomes" id="UP001449657"/>
    </source>
</evidence>
<gene>
    <name evidence="3" type="ORF">WJU22_13300</name>
</gene>
<evidence type="ECO:0000313" key="3">
    <source>
        <dbReference type="EMBL" id="WZN49145.1"/>
    </source>
</evidence>
<organism evidence="3 4">
    <name type="scientific">Chitinophaga caseinilytica</name>
    <dbReference type="NCBI Taxonomy" id="2267521"/>
    <lineage>
        <taxon>Bacteria</taxon>
        <taxon>Pseudomonadati</taxon>
        <taxon>Bacteroidota</taxon>
        <taxon>Chitinophagia</taxon>
        <taxon>Chitinophagales</taxon>
        <taxon>Chitinophagaceae</taxon>
        <taxon>Chitinophaga</taxon>
    </lineage>
</organism>
<dbReference type="EMBL" id="CP150096">
    <property type="protein sequence ID" value="WZN49145.1"/>
    <property type="molecule type" value="Genomic_DNA"/>
</dbReference>
<protein>
    <submittedName>
        <fullName evidence="3">Thioredoxin family protein</fullName>
    </submittedName>
</protein>
<keyword evidence="1" id="KW-0676">Redox-active center</keyword>
<dbReference type="SUPFAM" id="SSF52833">
    <property type="entry name" value="Thioredoxin-like"/>
    <property type="match status" value="1"/>
</dbReference>
<dbReference type="PROSITE" id="PS00194">
    <property type="entry name" value="THIOREDOXIN_1"/>
    <property type="match status" value="1"/>
</dbReference>